<keyword evidence="2" id="KW-1185">Reference proteome</keyword>
<accession>A0A939F0T0</accession>
<reference evidence="1" key="1">
    <citation type="submission" date="2021-03" db="EMBL/GenBank/DDBJ databases">
        <authorList>
            <person name="Kim M.K."/>
        </authorList>
    </citation>
    <scope>NUCLEOTIDE SEQUENCE</scope>
    <source>
        <strain evidence="1">BT186</strain>
    </source>
</reference>
<dbReference type="Proteomes" id="UP000664144">
    <property type="component" value="Unassembled WGS sequence"/>
</dbReference>
<protein>
    <submittedName>
        <fullName evidence="1">Uncharacterized protein</fullName>
    </submittedName>
</protein>
<gene>
    <name evidence="1" type="ORF">J0X19_22065</name>
</gene>
<dbReference type="RefSeq" id="WP_206986577.1">
    <property type="nucleotide sequence ID" value="NZ_JAFLQZ010000021.1"/>
</dbReference>
<proteinExistence type="predicted"/>
<dbReference type="AlphaFoldDB" id="A0A939F0T0"/>
<comment type="caution">
    <text evidence="1">The sequence shown here is derived from an EMBL/GenBank/DDBJ whole genome shotgun (WGS) entry which is preliminary data.</text>
</comment>
<name>A0A939F0T0_9BACT</name>
<evidence type="ECO:0000313" key="2">
    <source>
        <dbReference type="Proteomes" id="UP000664144"/>
    </source>
</evidence>
<sequence length="95" mass="10715">MITTPLPPQGSHSPLAGKSLTKARVYWASPTGAEYMDFFSFDTSGRYAVESPKEYGVRGLKKLVDKLGVKVARCIIYDRELGGEYCRKENHQWTK</sequence>
<organism evidence="1 2">
    <name type="scientific">Hymenobacter telluris</name>
    <dbReference type="NCBI Taxonomy" id="2816474"/>
    <lineage>
        <taxon>Bacteria</taxon>
        <taxon>Pseudomonadati</taxon>
        <taxon>Bacteroidota</taxon>
        <taxon>Cytophagia</taxon>
        <taxon>Cytophagales</taxon>
        <taxon>Hymenobacteraceae</taxon>
        <taxon>Hymenobacter</taxon>
    </lineage>
</organism>
<evidence type="ECO:0000313" key="1">
    <source>
        <dbReference type="EMBL" id="MBO0360662.1"/>
    </source>
</evidence>
<dbReference type="EMBL" id="JAFLQZ010000021">
    <property type="protein sequence ID" value="MBO0360662.1"/>
    <property type="molecule type" value="Genomic_DNA"/>
</dbReference>